<comment type="caution">
    <text evidence="3">The sequence shown here is derived from an EMBL/GenBank/DDBJ whole genome shotgun (WGS) entry which is preliminary data.</text>
</comment>
<organism evidence="3 4">
    <name type="scientific">Cryomorpha ignava</name>
    <dbReference type="NCBI Taxonomy" id="101383"/>
    <lineage>
        <taxon>Bacteria</taxon>
        <taxon>Pseudomonadati</taxon>
        <taxon>Bacteroidota</taxon>
        <taxon>Flavobacteriia</taxon>
        <taxon>Flavobacteriales</taxon>
        <taxon>Cryomorphaceae</taxon>
        <taxon>Cryomorpha</taxon>
    </lineage>
</organism>
<dbReference type="Gene3D" id="2.70.70.10">
    <property type="entry name" value="Glucose Permease (Domain IIA)"/>
    <property type="match status" value="1"/>
</dbReference>
<protein>
    <submittedName>
        <fullName evidence="3">Peptidoglycan DD-metalloendopeptidase family protein</fullName>
    </submittedName>
</protein>
<dbReference type="Proteomes" id="UP000486602">
    <property type="component" value="Unassembled WGS sequence"/>
</dbReference>
<dbReference type="GO" id="GO:0004222">
    <property type="term" value="F:metalloendopeptidase activity"/>
    <property type="evidence" value="ECO:0007669"/>
    <property type="project" value="TreeGrafter"/>
</dbReference>
<proteinExistence type="predicted"/>
<dbReference type="InterPro" id="IPR018392">
    <property type="entry name" value="LysM"/>
</dbReference>
<feature type="signal peptide" evidence="1">
    <location>
        <begin position="1"/>
        <end position="22"/>
    </location>
</feature>
<dbReference type="AlphaFoldDB" id="A0A7K3WQ49"/>
<dbReference type="InterPro" id="IPR036779">
    <property type="entry name" value="LysM_dom_sf"/>
</dbReference>
<evidence type="ECO:0000313" key="4">
    <source>
        <dbReference type="Proteomes" id="UP000486602"/>
    </source>
</evidence>
<evidence type="ECO:0000259" key="2">
    <source>
        <dbReference type="PROSITE" id="PS51782"/>
    </source>
</evidence>
<dbReference type="Pfam" id="PF01476">
    <property type="entry name" value="LysM"/>
    <property type="match status" value="1"/>
</dbReference>
<dbReference type="Pfam" id="PF01551">
    <property type="entry name" value="Peptidase_M23"/>
    <property type="match status" value="1"/>
</dbReference>
<dbReference type="EMBL" id="JAAGVY010000013">
    <property type="protein sequence ID" value="NEN23608.1"/>
    <property type="molecule type" value="Genomic_DNA"/>
</dbReference>
<keyword evidence="1" id="KW-0732">Signal</keyword>
<dbReference type="InterPro" id="IPR050570">
    <property type="entry name" value="Cell_wall_metabolism_enzyme"/>
</dbReference>
<feature type="domain" description="LysM" evidence="2">
    <location>
        <begin position="332"/>
        <end position="376"/>
    </location>
</feature>
<dbReference type="RefSeq" id="WP_163285004.1">
    <property type="nucleotide sequence ID" value="NZ_JAAGVY010000013.1"/>
</dbReference>
<name>A0A7K3WQ49_9FLAO</name>
<evidence type="ECO:0000313" key="3">
    <source>
        <dbReference type="EMBL" id="NEN23608.1"/>
    </source>
</evidence>
<dbReference type="InterPro" id="IPR011055">
    <property type="entry name" value="Dup_hybrid_motif"/>
</dbReference>
<feature type="chain" id="PRO_5029529741" evidence="1">
    <location>
        <begin position="23"/>
        <end position="378"/>
    </location>
</feature>
<dbReference type="PROSITE" id="PS51782">
    <property type="entry name" value="LYSM"/>
    <property type="match status" value="1"/>
</dbReference>
<dbReference type="CDD" id="cd12797">
    <property type="entry name" value="M23_peptidase"/>
    <property type="match status" value="1"/>
</dbReference>
<sequence length="378" mass="42003">MRFSFTISVFLLSFLSISKGYAIHTEPESVRDTATAVVVYNADARFLPQANYGVKEYTRMIDSLVVLDTVPVSLVNQLSVYRMLADKNAGELELVIDSIFDMENVPQPVLNAVNIYMTTMEDALAQPTGLYAYVPESTAPHPSDYFYKDWNTEVPNPYRNNLSKFDSTLKLMLVDSAQNCGYYPPFEGVVTSHFGWRYGRNHNGIDIDLEVWDPVHSAFAGVVRVAKYYQGFGRVVVVRHYNGLETLYAHLHRFKVRPGDIIEAGDVVGLGGSSGHSTGSHLHFEVRFQGVPIKPSSLIDFKSNKIRTNVVALQKSGAFLAVAADNETGVKKVYVVKQGDYLYKIAEKFGTSVDKICTLNNIQSKSSLVTGQKLIIGT</sequence>
<dbReference type="PANTHER" id="PTHR21666:SF270">
    <property type="entry name" value="MUREIN HYDROLASE ACTIVATOR ENVC"/>
    <property type="match status" value="1"/>
</dbReference>
<gene>
    <name evidence="3" type="ORF">G3O08_08850</name>
</gene>
<dbReference type="SUPFAM" id="SSF54106">
    <property type="entry name" value="LysM domain"/>
    <property type="match status" value="1"/>
</dbReference>
<dbReference type="Gene3D" id="3.10.350.10">
    <property type="entry name" value="LysM domain"/>
    <property type="match status" value="1"/>
</dbReference>
<accession>A0A7K3WQ49</accession>
<reference evidence="3 4" key="1">
    <citation type="submission" date="2020-02" db="EMBL/GenBank/DDBJ databases">
        <title>Out from the shadows clarifying the taxonomy of the family Cryomorphaceae and related taxa by utilizing the GTDB taxonomic framework.</title>
        <authorList>
            <person name="Bowman J.P."/>
        </authorList>
    </citation>
    <scope>NUCLEOTIDE SEQUENCE [LARGE SCALE GENOMIC DNA]</scope>
    <source>
        <strain evidence="3 4">QSSC 1-22</strain>
    </source>
</reference>
<dbReference type="SUPFAM" id="SSF51261">
    <property type="entry name" value="Duplicated hybrid motif"/>
    <property type="match status" value="1"/>
</dbReference>
<dbReference type="InterPro" id="IPR016047">
    <property type="entry name" value="M23ase_b-sheet_dom"/>
</dbReference>
<dbReference type="SMART" id="SM00257">
    <property type="entry name" value="LysM"/>
    <property type="match status" value="1"/>
</dbReference>
<dbReference type="CDD" id="cd00118">
    <property type="entry name" value="LysM"/>
    <property type="match status" value="1"/>
</dbReference>
<evidence type="ECO:0000256" key="1">
    <source>
        <dbReference type="SAM" id="SignalP"/>
    </source>
</evidence>
<keyword evidence="4" id="KW-1185">Reference proteome</keyword>
<dbReference type="PANTHER" id="PTHR21666">
    <property type="entry name" value="PEPTIDASE-RELATED"/>
    <property type="match status" value="1"/>
</dbReference>